<dbReference type="EMBL" id="JARKIB010000464">
    <property type="protein sequence ID" value="KAJ7705843.1"/>
    <property type="molecule type" value="Genomic_DNA"/>
</dbReference>
<proteinExistence type="predicted"/>
<accession>A0AAD7GV23</accession>
<keyword evidence="3" id="KW-1185">Reference proteome</keyword>
<dbReference type="Proteomes" id="UP001215598">
    <property type="component" value="Unassembled WGS sequence"/>
</dbReference>
<gene>
    <name evidence="2" type="ORF">B0H16DRAFT_1747046</name>
</gene>
<protein>
    <submittedName>
        <fullName evidence="2">Uncharacterized protein</fullName>
    </submittedName>
</protein>
<reference evidence="2" key="1">
    <citation type="submission" date="2023-03" db="EMBL/GenBank/DDBJ databases">
        <title>Massive genome expansion in bonnet fungi (Mycena s.s.) driven by repeated elements and novel gene families across ecological guilds.</title>
        <authorList>
            <consortium name="Lawrence Berkeley National Laboratory"/>
            <person name="Harder C.B."/>
            <person name="Miyauchi S."/>
            <person name="Viragh M."/>
            <person name="Kuo A."/>
            <person name="Thoen E."/>
            <person name="Andreopoulos B."/>
            <person name="Lu D."/>
            <person name="Skrede I."/>
            <person name="Drula E."/>
            <person name="Henrissat B."/>
            <person name="Morin E."/>
            <person name="Kohler A."/>
            <person name="Barry K."/>
            <person name="LaButti K."/>
            <person name="Morin E."/>
            <person name="Salamov A."/>
            <person name="Lipzen A."/>
            <person name="Mereny Z."/>
            <person name="Hegedus B."/>
            <person name="Baldrian P."/>
            <person name="Stursova M."/>
            <person name="Weitz H."/>
            <person name="Taylor A."/>
            <person name="Grigoriev I.V."/>
            <person name="Nagy L.G."/>
            <person name="Martin F."/>
            <person name="Kauserud H."/>
        </authorList>
    </citation>
    <scope>NUCLEOTIDE SEQUENCE</scope>
    <source>
        <strain evidence="2">CBHHK182m</strain>
    </source>
</reference>
<feature type="region of interest" description="Disordered" evidence="1">
    <location>
        <begin position="1"/>
        <end position="24"/>
    </location>
</feature>
<name>A0AAD7GV23_9AGAR</name>
<evidence type="ECO:0000313" key="3">
    <source>
        <dbReference type="Proteomes" id="UP001215598"/>
    </source>
</evidence>
<dbReference type="AlphaFoldDB" id="A0AAD7GV23"/>
<comment type="caution">
    <text evidence="2">The sequence shown here is derived from an EMBL/GenBank/DDBJ whole genome shotgun (WGS) entry which is preliminary data.</text>
</comment>
<evidence type="ECO:0000313" key="2">
    <source>
        <dbReference type="EMBL" id="KAJ7705843.1"/>
    </source>
</evidence>
<sequence>MAVALGTESAAADDEDGGEGGGEGGGHIRCDIGIVVNYSAPAKAGIKAGELYHIPIVGHVVGNADLCDSLQNSTMTSTVYGKDGHATLYTSGNLSVEYTIEDLLQVKNITYPINGTFIETQPSFLFAQYDDPASGPLVTAYMNILGAWCDVDD</sequence>
<evidence type="ECO:0000256" key="1">
    <source>
        <dbReference type="SAM" id="MobiDB-lite"/>
    </source>
</evidence>
<organism evidence="2 3">
    <name type="scientific">Mycena metata</name>
    <dbReference type="NCBI Taxonomy" id="1033252"/>
    <lineage>
        <taxon>Eukaryota</taxon>
        <taxon>Fungi</taxon>
        <taxon>Dikarya</taxon>
        <taxon>Basidiomycota</taxon>
        <taxon>Agaricomycotina</taxon>
        <taxon>Agaricomycetes</taxon>
        <taxon>Agaricomycetidae</taxon>
        <taxon>Agaricales</taxon>
        <taxon>Marasmiineae</taxon>
        <taxon>Mycenaceae</taxon>
        <taxon>Mycena</taxon>
    </lineage>
</organism>